<evidence type="ECO:0000313" key="8">
    <source>
        <dbReference type="Proteomes" id="UP000199556"/>
    </source>
</evidence>
<dbReference type="PROSITE" id="PS00676">
    <property type="entry name" value="SIGMA54_INTERACT_2"/>
    <property type="match status" value="1"/>
</dbReference>
<dbReference type="CDD" id="cd00009">
    <property type="entry name" value="AAA"/>
    <property type="match status" value="1"/>
</dbReference>
<evidence type="ECO:0000256" key="4">
    <source>
        <dbReference type="ARBA" id="ARBA00023125"/>
    </source>
</evidence>
<dbReference type="EMBL" id="FOUO01000004">
    <property type="protein sequence ID" value="SFM39414.1"/>
    <property type="molecule type" value="Genomic_DNA"/>
</dbReference>
<sequence length="471" mass="51536">MPRRVLVMADDAERARRLQTVLEFLECTPVLHGDGPVSAQEGDWLMVLASGCLGLPDPGVLEALAGDGGPVPPMALVGAAEEFDPLPEALQPWLLRRLDYPPRFHQLADTLQRARHLMVNGTDRGSGASRQALSRSLVGSNRRMRRIRELIEQVAATEANVLILGETGTGKEVVARNVHRCSSRRDKPFVAVNCGAIPGDLLESELFGHEKGAFTGAISSRAGRFELAQGGTLFLDEIGDMPLPMQVKLLRVLQERTFERVGGTKTLTTDARIIAATHRNLEESIGEGRFREDLYYRLNVFPIEVPSLRERIEDLPLLIGELIHRMEAEGRGSVRLSEGALRVLAQHDWPGNVRELANLVERLAIMHPGETVAPADLPAKFRGGIDAAELEDLSRDGGAPDGGFPLGGLPEDGVDLKEYIGALETRLIREALERADGVVAHAAKLLGMRRTTLVERMRKFGISRPEDATET</sequence>
<dbReference type="Gene3D" id="3.40.50.300">
    <property type="entry name" value="P-loop containing nucleotide triphosphate hydrolases"/>
    <property type="match status" value="1"/>
</dbReference>
<dbReference type="PANTHER" id="PTHR32071">
    <property type="entry name" value="TRANSCRIPTIONAL REGULATORY PROTEIN"/>
    <property type="match status" value="1"/>
</dbReference>
<dbReference type="SMART" id="SM00382">
    <property type="entry name" value="AAA"/>
    <property type="match status" value="1"/>
</dbReference>
<dbReference type="Pfam" id="PF06490">
    <property type="entry name" value="FleQ"/>
    <property type="match status" value="1"/>
</dbReference>
<dbReference type="InterPro" id="IPR002078">
    <property type="entry name" value="Sigma_54_int"/>
</dbReference>
<dbReference type="Gene3D" id="3.40.50.2300">
    <property type="match status" value="1"/>
</dbReference>
<dbReference type="InterPro" id="IPR003593">
    <property type="entry name" value="AAA+_ATPase"/>
</dbReference>
<keyword evidence="1" id="KW-0547">Nucleotide-binding</keyword>
<keyword evidence="8" id="KW-1185">Reference proteome</keyword>
<dbReference type="Pfam" id="PF02954">
    <property type="entry name" value="HTH_8"/>
    <property type="match status" value="1"/>
</dbReference>
<dbReference type="InterPro" id="IPR025944">
    <property type="entry name" value="Sigma_54_int_dom_CS"/>
</dbReference>
<keyword evidence="5" id="KW-0804">Transcription</keyword>
<dbReference type="InterPro" id="IPR002197">
    <property type="entry name" value="HTH_Fis"/>
</dbReference>
<proteinExistence type="predicted"/>
<organism evidence="7 8">
    <name type="scientific">Ectothiorhodospira mobilis</name>
    <dbReference type="NCBI Taxonomy" id="195064"/>
    <lineage>
        <taxon>Bacteria</taxon>
        <taxon>Pseudomonadati</taxon>
        <taxon>Pseudomonadota</taxon>
        <taxon>Gammaproteobacteria</taxon>
        <taxon>Chromatiales</taxon>
        <taxon>Ectothiorhodospiraceae</taxon>
        <taxon>Ectothiorhodospira</taxon>
    </lineage>
</organism>
<dbReference type="PANTHER" id="PTHR32071:SF117">
    <property type="entry name" value="PTS-DEPENDENT DIHYDROXYACETONE KINASE OPERON REGULATORY PROTEIN-RELATED"/>
    <property type="match status" value="1"/>
</dbReference>
<dbReference type="InterPro" id="IPR027417">
    <property type="entry name" value="P-loop_NTPase"/>
</dbReference>
<dbReference type="Pfam" id="PF25601">
    <property type="entry name" value="AAA_lid_14"/>
    <property type="match status" value="1"/>
</dbReference>
<keyword evidence="7" id="KW-0282">Flagellum</keyword>
<dbReference type="InterPro" id="IPR058031">
    <property type="entry name" value="AAA_lid_NorR"/>
</dbReference>
<dbReference type="Pfam" id="PF00158">
    <property type="entry name" value="Sigma54_activat"/>
    <property type="match status" value="1"/>
</dbReference>
<dbReference type="AlphaFoldDB" id="A0A1I4QHA6"/>
<evidence type="ECO:0000256" key="5">
    <source>
        <dbReference type="ARBA" id="ARBA00023163"/>
    </source>
</evidence>
<dbReference type="GO" id="GO:0043565">
    <property type="term" value="F:sequence-specific DNA binding"/>
    <property type="evidence" value="ECO:0007669"/>
    <property type="project" value="InterPro"/>
</dbReference>
<name>A0A1I4QHA6_ECTMO</name>
<dbReference type="InterPro" id="IPR009057">
    <property type="entry name" value="Homeodomain-like_sf"/>
</dbReference>
<evidence type="ECO:0000256" key="1">
    <source>
        <dbReference type="ARBA" id="ARBA00022741"/>
    </source>
</evidence>
<accession>A0A1I4QHA6</accession>
<dbReference type="Gene3D" id="1.10.10.60">
    <property type="entry name" value="Homeodomain-like"/>
    <property type="match status" value="1"/>
</dbReference>
<dbReference type="PRINTS" id="PR01590">
    <property type="entry name" value="HTHFIS"/>
</dbReference>
<protein>
    <submittedName>
        <fullName evidence="7">Sigma-54 specific transcriptional regulator, flagellar regulatory protein A</fullName>
    </submittedName>
</protein>
<dbReference type="PROSITE" id="PS50045">
    <property type="entry name" value="SIGMA54_INTERACT_4"/>
    <property type="match status" value="1"/>
</dbReference>
<dbReference type="STRING" id="195064.SAMN05421721_104154"/>
<dbReference type="OrthoDB" id="9804019at2"/>
<evidence type="ECO:0000256" key="3">
    <source>
        <dbReference type="ARBA" id="ARBA00023015"/>
    </source>
</evidence>
<dbReference type="SUPFAM" id="SSF46689">
    <property type="entry name" value="Homeodomain-like"/>
    <property type="match status" value="1"/>
</dbReference>
<dbReference type="PROSITE" id="PS00688">
    <property type="entry name" value="SIGMA54_INTERACT_3"/>
    <property type="match status" value="1"/>
</dbReference>
<dbReference type="FunFam" id="3.40.50.300:FF:000006">
    <property type="entry name" value="DNA-binding transcriptional regulator NtrC"/>
    <property type="match status" value="1"/>
</dbReference>
<gene>
    <name evidence="7" type="ORF">SAMN05421721_104154</name>
</gene>
<keyword evidence="3" id="KW-0805">Transcription regulation</keyword>
<dbReference type="SUPFAM" id="SSF52540">
    <property type="entry name" value="P-loop containing nucleoside triphosphate hydrolases"/>
    <property type="match status" value="1"/>
</dbReference>
<dbReference type="Proteomes" id="UP000199556">
    <property type="component" value="Unassembled WGS sequence"/>
</dbReference>
<dbReference type="InterPro" id="IPR025662">
    <property type="entry name" value="Sigma_54_int_dom_ATP-bd_1"/>
</dbReference>
<keyword evidence="7" id="KW-0966">Cell projection</keyword>
<evidence type="ECO:0000256" key="2">
    <source>
        <dbReference type="ARBA" id="ARBA00022840"/>
    </source>
</evidence>
<dbReference type="PROSITE" id="PS00675">
    <property type="entry name" value="SIGMA54_INTERACT_1"/>
    <property type="match status" value="1"/>
</dbReference>
<dbReference type="GO" id="GO:0005524">
    <property type="term" value="F:ATP binding"/>
    <property type="evidence" value="ECO:0007669"/>
    <property type="project" value="UniProtKB-KW"/>
</dbReference>
<dbReference type="InterPro" id="IPR025943">
    <property type="entry name" value="Sigma_54_int_dom_ATP-bd_2"/>
</dbReference>
<dbReference type="RefSeq" id="WP_090484055.1">
    <property type="nucleotide sequence ID" value="NZ_JAJOZD010000003.1"/>
</dbReference>
<keyword evidence="7" id="KW-0969">Cilium</keyword>
<feature type="domain" description="Sigma-54 factor interaction" evidence="6">
    <location>
        <begin position="137"/>
        <end position="365"/>
    </location>
</feature>
<dbReference type="GO" id="GO:0006355">
    <property type="term" value="P:regulation of DNA-templated transcription"/>
    <property type="evidence" value="ECO:0007669"/>
    <property type="project" value="InterPro"/>
</dbReference>
<evidence type="ECO:0000313" key="7">
    <source>
        <dbReference type="EMBL" id="SFM39414.1"/>
    </source>
</evidence>
<evidence type="ECO:0000259" key="6">
    <source>
        <dbReference type="PROSITE" id="PS50045"/>
    </source>
</evidence>
<keyword evidence="2" id="KW-0067">ATP-binding</keyword>
<keyword evidence="4" id="KW-0238">DNA-binding</keyword>
<dbReference type="Gene3D" id="1.10.8.60">
    <property type="match status" value="1"/>
</dbReference>
<reference evidence="7 8" key="1">
    <citation type="submission" date="2016-10" db="EMBL/GenBank/DDBJ databases">
        <authorList>
            <person name="de Groot N.N."/>
        </authorList>
    </citation>
    <scope>NUCLEOTIDE SEQUENCE [LARGE SCALE GENOMIC DNA]</scope>
    <source>
        <strain evidence="7 8">DSM 4180</strain>
    </source>
</reference>
<dbReference type="InterPro" id="IPR010518">
    <property type="entry name" value="FleQ"/>
</dbReference>